<evidence type="ECO:0000259" key="8">
    <source>
        <dbReference type="SMART" id="SM00852"/>
    </source>
</evidence>
<dbReference type="InterPro" id="IPR036135">
    <property type="entry name" value="MoeA_linker/N_sf"/>
</dbReference>
<dbReference type="PANTHER" id="PTHR10192">
    <property type="entry name" value="MOLYBDOPTERIN BIOSYNTHESIS PROTEIN"/>
    <property type="match status" value="1"/>
</dbReference>
<keyword evidence="4 7" id="KW-0500">Molybdenum</keyword>
<protein>
    <recommendedName>
        <fullName evidence="7">Molybdopterin molybdenumtransferase</fullName>
        <ecNumber evidence="7">2.10.1.1</ecNumber>
    </recommendedName>
</protein>
<dbReference type="SMART" id="SM00852">
    <property type="entry name" value="MoCF_biosynth"/>
    <property type="match status" value="1"/>
</dbReference>
<dbReference type="CDD" id="cd00887">
    <property type="entry name" value="MoeA"/>
    <property type="match status" value="1"/>
</dbReference>
<dbReference type="NCBIfam" id="NF045515">
    <property type="entry name" value="Glp_gephyrin"/>
    <property type="match status" value="1"/>
</dbReference>
<proteinExistence type="inferred from homology"/>
<dbReference type="SUPFAM" id="SSF63882">
    <property type="entry name" value="MoeA N-terminal region -like"/>
    <property type="match status" value="1"/>
</dbReference>
<accession>A0ABP7IAJ3</accession>
<evidence type="ECO:0000256" key="4">
    <source>
        <dbReference type="ARBA" id="ARBA00022505"/>
    </source>
</evidence>
<keyword evidence="7" id="KW-0808">Transferase</keyword>
<dbReference type="RefSeq" id="WP_344773894.1">
    <property type="nucleotide sequence ID" value="NZ_BAABAH010000004.1"/>
</dbReference>
<keyword evidence="7" id="KW-0460">Magnesium</keyword>
<keyword evidence="5 7" id="KW-0501">Molybdenum cofactor biosynthesis</keyword>
<dbReference type="InterPro" id="IPR036425">
    <property type="entry name" value="MoaB/Mog-like_dom_sf"/>
</dbReference>
<name>A0ABP7IAJ3_9ACTN</name>
<dbReference type="Gene3D" id="3.40.980.10">
    <property type="entry name" value="MoaB/Mog-like domain"/>
    <property type="match status" value="1"/>
</dbReference>
<evidence type="ECO:0000313" key="10">
    <source>
        <dbReference type="Proteomes" id="UP001501821"/>
    </source>
</evidence>
<dbReference type="PANTHER" id="PTHR10192:SF5">
    <property type="entry name" value="GEPHYRIN"/>
    <property type="match status" value="1"/>
</dbReference>
<dbReference type="PROSITE" id="PS01079">
    <property type="entry name" value="MOCF_BIOSYNTHESIS_2"/>
    <property type="match status" value="1"/>
</dbReference>
<evidence type="ECO:0000256" key="6">
    <source>
        <dbReference type="ARBA" id="ARBA00047317"/>
    </source>
</evidence>
<gene>
    <name evidence="9" type="ORF">GCM10022242_14870</name>
</gene>
<evidence type="ECO:0000256" key="1">
    <source>
        <dbReference type="ARBA" id="ARBA00002901"/>
    </source>
</evidence>
<dbReference type="Gene3D" id="3.90.105.10">
    <property type="entry name" value="Molybdopterin biosynthesis moea protein, domain 2"/>
    <property type="match status" value="1"/>
</dbReference>
<evidence type="ECO:0000313" key="9">
    <source>
        <dbReference type="EMBL" id="GAA3813650.1"/>
    </source>
</evidence>
<organism evidence="9 10">
    <name type="scientific">Nocardioides panacisoli</name>
    <dbReference type="NCBI Taxonomy" id="627624"/>
    <lineage>
        <taxon>Bacteria</taxon>
        <taxon>Bacillati</taxon>
        <taxon>Actinomycetota</taxon>
        <taxon>Actinomycetes</taxon>
        <taxon>Propionibacteriales</taxon>
        <taxon>Nocardioidaceae</taxon>
        <taxon>Nocardioides</taxon>
    </lineage>
</organism>
<dbReference type="SUPFAM" id="SSF63867">
    <property type="entry name" value="MoeA C-terminal domain-like"/>
    <property type="match status" value="1"/>
</dbReference>
<dbReference type="Pfam" id="PF00994">
    <property type="entry name" value="MoCF_biosynth"/>
    <property type="match status" value="1"/>
</dbReference>
<sequence>MPDAPAALEEHVARILGAIDRLAPVPTRIDDAAGLVLGEDVTAALDLPRFDHSAMDGYAVRAADLVSASAEQPVRLPVTGVVAAGGGPGAEVAPGTAVRIMTGAAVPPGADAVVPFEEVLGAGPATVGFGAPVAAGRHVRRRGGDAAAGTLVLRERTFLGARHLGLLAAVGRPHVACHPRPRVALISTGTELVASGSDPGSLRPDSVLDSNAVVIGAAARIAGADVTTLGPVGDDPAAFRELLDQALVSADAVVTTGGISAGDHDVVKETLAGEDGMWFGKVAVRPGRPQGFGVLTSPDGRRVPVFALPGTPVAAYLTFVVFVRPAIRELAGRRRLPALHGRLTSEVRAHARTVLLPGRYDASTGAAAPDPEAGGHRQTALVHADALLIVPPGDRLLPVGTSVEVIPLDPEGR</sequence>
<dbReference type="InterPro" id="IPR005110">
    <property type="entry name" value="MoeA_linker/N"/>
</dbReference>
<dbReference type="Pfam" id="PF03454">
    <property type="entry name" value="MoeA_C"/>
    <property type="match status" value="1"/>
</dbReference>
<feature type="domain" description="MoaB/Mog" evidence="8">
    <location>
        <begin position="184"/>
        <end position="329"/>
    </location>
</feature>
<evidence type="ECO:0000256" key="5">
    <source>
        <dbReference type="ARBA" id="ARBA00023150"/>
    </source>
</evidence>
<evidence type="ECO:0000256" key="2">
    <source>
        <dbReference type="ARBA" id="ARBA00005046"/>
    </source>
</evidence>
<comment type="function">
    <text evidence="1 7">Catalyzes the insertion of molybdate into adenylated molybdopterin with the concomitant release of AMP.</text>
</comment>
<comment type="similarity">
    <text evidence="3 7">Belongs to the MoeA family.</text>
</comment>
<reference evidence="10" key="1">
    <citation type="journal article" date="2019" name="Int. J. Syst. Evol. Microbiol.">
        <title>The Global Catalogue of Microorganisms (GCM) 10K type strain sequencing project: providing services to taxonomists for standard genome sequencing and annotation.</title>
        <authorList>
            <consortium name="The Broad Institute Genomics Platform"/>
            <consortium name="The Broad Institute Genome Sequencing Center for Infectious Disease"/>
            <person name="Wu L."/>
            <person name="Ma J."/>
        </authorList>
    </citation>
    <scope>NUCLEOTIDE SEQUENCE [LARGE SCALE GENOMIC DNA]</scope>
    <source>
        <strain evidence="10">JCM 16953</strain>
    </source>
</reference>
<dbReference type="Pfam" id="PF03453">
    <property type="entry name" value="MoeA_N"/>
    <property type="match status" value="1"/>
</dbReference>
<dbReference type="InterPro" id="IPR036688">
    <property type="entry name" value="MoeA_C_domain_IV_sf"/>
</dbReference>
<keyword evidence="7" id="KW-0479">Metal-binding</keyword>
<evidence type="ECO:0000256" key="3">
    <source>
        <dbReference type="ARBA" id="ARBA00010763"/>
    </source>
</evidence>
<dbReference type="InterPro" id="IPR005111">
    <property type="entry name" value="MoeA_C_domain_IV"/>
</dbReference>
<comment type="caution">
    <text evidence="9">The sequence shown here is derived from an EMBL/GenBank/DDBJ whole genome shotgun (WGS) entry which is preliminary data.</text>
</comment>
<dbReference type="InterPro" id="IPR038987">
    <property type="entry name" value="MoeA-like"/>
</dbReference>
<dbReference type="Gene3D" id="2.170.190.11">
    <property type="entry name" value="Molybdopterin biosynthesis moea protein, domain 3"/>
    <property type="match status" value="1"/>
</dbReference>
<evidence type="ECO:0000256" key="7">
    <source>
        <dbReference type="RuleBase" id="RU365090"/>
    </source>
</evidence>
<comment type="cofactor">
    <cofactor evidence="7">
        <name>Mg(2+)</name>
        <dbReference type="ChEBI" id="CHEBI:18420"/>
    </cofactor>
</comment>
<dbReference type="EC" id="2.10.1.1" evidence="7"/>
<keyword evidence="10" id="KW-1185">Reference proteome</keyword>
<dbReference type="InterPro" id="IPR008284">
    <property type="entry name" value="MoCF_biosynth_CS"/>
</dbReference>
<dbReference type="Proteomes" id="UP001501821">
    <property type="component" value="Unassembled WGS sequence"/>
</dbReference>
<dbReference type="SUPFAM" id="SSF53218">
    <property type="entry name" value="Molybdenum cofactor biosynthesis proteins"/>
    <property type="match status" value="1"/>
</dbReference>
<dbReference type="Gene3D" id="2.40.340.10">
    <property type="entry name" value="MoeA, C-terminal, domain IV"/>
    <property type="match status" value="1"/>
</dbReference>
<comment type="pathway">
    <text evidence="2 7">Cofactor biosynthesis; molybdopterin biosynthesis.</text>
</comment>
<comment type="catalytic activity">
    <reaction evidence="6">
        <text>adenylyl-molybdopterin + molybdate = Mo-molybdopterin + AMP + H(+)</text>
        <dbReference type="Rhea" id="RHEA:35047"/>
        <dbReference type="ChEBI" id="CHEBI:15378"/>
        <dbReference type="ChEBI" id="CHEBI:36264"/>
        <dbReference type="ChEBI" id="CHEBI:62727"/>
        <dbReference type="ChEBI" id="CHEBI:71302"/>
        <dbReference type="ChEBI" id="CHEBI:456215"/>
        <dbReference type="EC" id="2.10.1.1"/>
    </reaction>
</comment>
<dbReference type="InterPro" id="IPR001453">
    <property type="entry name" value="MoaB/Mog_dom"/>
</dbReference>
<dbReference type="EMBL" id="BAABAH010000004">
    <property type="protein sequence ID" value="GAA3813650.1"/>
    <property type="molecule type" value="Genomic_DNA"/>
</dbReference>